<keyword evidence="2 6" id="KW-0689">Ribosomal protein</keyword>
<dbReference type="Proteomes" id="UP000216446">
    <property type="component" value="Unassembled WGS sequence"/>
</dbReference>
<dbReference type="GO" id="GO:0005840">
    <property type="term" value="C:ribosome"/>
    <property type="evidence" value="ECO:0007669"/>
    <property type="project" value="UniProtKB-KW"/>
</dbReference>
<dbReference type="NCBIfam" id="TIGR00166">
    <property type="entry name" value="S6"/>
    <property type="match status" value="1"/>
</dbReference>
<dbReference type="EMBL" id="MQWB01000001">
    <property type="protein sequence ID" value="OZC04670.1"/>
    <property type="molecule type" value="Genomic_DNA"/>
</dbReference>
<dbReference type="InterPro" id="IPR035980">
    <property type="entry name" value="Ribosomal_bS6_sf"/>
</dbReference>
<evidence type="ECO:0000256" key="6">
    <source>
        <dbReference type="HAMAP-Rule" id="MF_00360"/>
    </source>
</evidence>
<dbReference type="SUPFAM" id="SSF54995">
    <property type="entry name" value="Ribosomal protein S6"/>
    <property type="match status" value="1"/>
</dbReference>
<keyword evidence="6" id="KW-0699">rRNA-binding</keyword>
<sequence>MYELMYIINPVLNEEQTADIVKRVDAYLKENEATIDNTNVQGSQRLAYPIEKKRNGYYVIVNFSAPGEFIARLDRALRINDDIMRHLLLRYDAKMARHYEAMKTGDAPKMPTRTESA</sequence>
<name>A0A259U3Z1_9BACT</name>
<dbReference type="InParanoid" id="A0A259U3Z1"/>
<gene>
    <name evidence="6" type="primary">rpsF</name>
    <name evidence="7" type="ORF">BSZ36_09030</name>
</gene>
<dbReference type="GO" id="GO:0003735">
    <property type="term" value="F:structural constituent of ribosome"/>
    <property type="evidence" value="ECO:0007669"/>
    <property type="project" value="InterPro"/>
</dbReference>
<dbReference type="InterPro" id="IPR014717">
    <property type="entry name" value="Transl_elong_EF1B/ribsomal_bS6"/>
</dbReference>
<evidence type="ECO:0000256" key="5">
    <source>
        <dbReference type="ARBA" id="ARBA00035294"/>
    </source>
</evidence>
<dbReference type="Gene3D" id="3.30.70.60">
    <property type="match status" value="1"/>
</dbReference>
<comment type="caution">
    <text evidence="7">The sequence shown here is derived from an EMBL/GenBank/DDBJ whole genome shotgun (WGS) entry which is preliminary data.</text>
</comment>
<comment type="function">
    <text evidence="4 6">Binds together with bS18 to 16S ribosomal RNA.</text>
</comment>
<reference evidence="7 8" key="1">
    <citation type="submission" date="2016-11" db="EMBL/GenBank/DDBJ databases">
        <title>Study of marine rhodopsin-containing bacteria.</title>
        <authorList>
            <person name="Yoshizawa S."/>
            <person name="Kumagai Y."/>
            <person name="Kogure K."/>
        </authorList>
    </citation>
    <scope>NUCLEOTIDE SEQUENCE [LARGE SCALE GENOMIC DNA]</scope>
    <source>
        <strain evidence="7 8">SG-29</strain>
    </source>
</reference>
<keyword evidence="6" id="KW-0694">RNA-binding</keyword>
<dbReference type="FunCoup" id="A0A259U3Z1">
    <property type="interactions" value="490"/>
</dbReference>
<evidence type="ECO:0000256" key="2">
    <source>
        <dbReference type="ARBA" id="ARBA00022980"/>
    </source>
</evidence>
<evidence type="ECO:0000256" key="1">
    <source>
        <dbReference type="ARBA" id="ARBA00009512"/>
    </source>
</evidence>
<dbReference type="GO" id="GO:1990904">
    <property type="term" value="C:ribonucleoprotein complex"/>
    <property type="evidence" value="ECO:0007669"/>
    <property type="project" value="UniProtKB-KW"/>
</dbReference>
<dbReference type="AlphaFoldDB" id="A0A259U3Z1"/>
<dbReference type="Pfam" id="PF01250">
    <property type="entry name" value="Ribosomal_S6"/>
    <property type="match status" value="1"/>
</dbReference>
<evidence type="ECO:0000313" key="8">
    <source>
        <dbReference type="Proteomes" id="UP000216446"/>
    </source>
</evidence>
<dbReference type="PANTHER" id="PTHR21011:SF1">
    <property type="entry name" value="SMALL RIBOSOMAL SUBUNIT PROTEIN BS6M"/>
    <property type="match status" value="1"/>
</dbReference>
<dbReference type="GO" id="GO:0006412">
    <property type="term" value="P:translation"/>
    <property type="evidence" value="ECO:0007669"/>
    <property type="project" value="UniProtKB-UniRule"/>
</dbReference>
<dbReference type="CDD" id="cd00473">
    <property type="entry name" value="bS6"/>
    <property type="match status" value="1"/>
</dbReference>
<keyword evidence="3 6" id="KW-0687">Ribonucleoprotein</keyword>
<proteinExistence type="inferred from homology"/>
<dbReference type="PANTHER" id="PTHR21011">
    <property type="entry name" value="MITOCHONDRIAL 28S RIBOSOMAL PROTEIN S6"/>
    <property type="match status" value="1"/>
</dbReference>
<protein>
    <recommendedName>
        <fullName evidence="5 6">Small ribosomal subunit protein bS6</fullName>
    </recommendedName>
</protein>
<accession>A0A259U3Z1</accession>
<dbReference type="InterPro" id="IPR000529">
    <property type="entry name" value="Ribosomal_bS6"/>
</dbReference>
<comment type="similarity">
    <text evidence="1 6">Belongs to the bacterial ribosomal protein bS6 family.</text>
</comment>
<evidence type="ECO:0000313" key="7">
    <source>
        <dbReference type="EMBL" id="OZC04670.1"/>
    </source>
</evidence>
<dbReference type="GO" id="GO:0070181">
    <property type="term" value="F:small ribosomal subunit rRNA binding"/>
    <property type="evidence" value="ECO:0007669"/>
    <property type="project" value="TreeGrafter"/>
</dbReference>
<dbReference type="InterPro" id="IPR020814">
    <property type="entry name" value="Ribosomal_S6_plastid/chlpt"/>
</dbReference>
<dbReference type="HAMAP" id="MF_00360">
    <property type="entry name" value="Ribosomal_bS6"/>
    <property type="match status" value="1"/>
</dbReference>
<evidence type="ECO:0000256" key="3">
    <source>
        <dbReference type="ARBA" id="ARBA00023274"/>
    </source>
</evidence>
<organism evidence="7 8">
    <name type="scientific">Rubricoccus marinus</name>
    <dbReference type="NCBI Taxonomy" id="716817"/>
    <lineage>
        <taxon>Bacteria</taxon>
        <taxon>Pseudomonadati</taxon>
        <taxon>Rhodothermota</taxon>
        <taxon>Rhodothermia</taxon>
        <taxon>Rhodothermales</taxon>
        <taxon>Rubricoccaceae</taxon>
        <taxon>Rubricoccus</taxon>
    </lineage>
</organism>
<keyword evidence="8" id="KW-1185">Reference proteome</keyword>
<evidence type="ECO:0000256" key="4">
    <source>
        <dbReference type="ARBA" id="ARBA00035104"/>
    </source>
</evidence>
<dbReference type="GO" id="GO:0005737">
    <property type="term" value="C:cytoplasm"/>
    <property type="evidence" value="ECO:0007669"/>
    <property type="project" value="UniProtKB-ARBA"/>
</dbReference>